<name>A0A4Y7RGX1_9FIRM</name>
<keyword evidence="1" id="KW-1133">Transmembrane helix</keyword>
<dbReference type="Pfam" id="PF00174">
    <property type="entry name" value="Oxidored_molyb"/>
    <property type="match status" value="1"/>
</dbReference>
<dbReference type="InterPro" id="IPR036374">
    <property type="entry name" value="OxRdtase_Mopterin-bd_sf"/>
</dbReference>
<dbReference type="Proteomes" id="UP000298324">
    <property type="component" value="Unassembled WGS sequence"/>
</dbReference>
<evidence type="ECO:0000313" key="3">
    <source>
        <dbReference type="EMBL" id="TEB08066.1"/>
    </source>
</evidence>
<protein>
    <submittedName>
        <fullName evidence="3">Oxidoreductase molybdopterin binding domain protein</fullName>
    </submittedName>
</protein>
<dbReference type="AlphaFoldDB" id="A0A4Y7RGX1"/>
<reference evidence="3 4" key="1">
    <citation type="journal article" date="2018" name="Environ. Microbiol.">
        <title>Novel energy conservation strategies and behaviour of Pelotomaculum schinkii driving syntrophic propionate catabolism.</title>
        <authorList>
            <person name="Hidalgo-Ahumada C.A.P."/>
            <person name="Nobu M.K."/>
            <person name="Narihiro T."/>
            <person name="Tamaki H."/>
            <person name="Liu W.T."/>
            <person name="Kamagata Y."/>
            <person name="Stams A.J.M."/>
            <person name="Imachi H."/>
            <person name="Sousa D.Z."/>
        </authorList>
    </citation>
    <scope>NUCLEOTIDE SEQUENCE [LARGE SCALE GENOMIC DNA]</scope>
    <source>
        <strain evidence="3 4">HH</strain>
    </source>
</reference>
<keyword evidence="1" id="KW-0812">Transmembrane</keyword>
<sequence length="171" mass="18799">MESKAVDQKKILYAVIALLVIIIVVFAFLNRGDENLQEGQILVKTGDNVIGVLTVADLQKLPAAQKKMVIQSTSGMTKHEFTGAPLLDALNSIDPGLSQKCTRIITRGIDNYTSGVNMSEVLRPNNVFIVYADHGEPLKTKTGGEGAMRIIIYQDEFGQRFTNFLTSLELQ</sequence>
<dbReference type="RefSeq" id="WP_134218231.1">
    <property type="nucleotide sequence ID" value="NZ_QFGA01000001.1"/>
</dbReference>
<proteinExistence type="predicted"/>
<feature type="transmembrane region" description="Helical" evidence="1">
    <location>
        <begin position="12"/>
        <end position="29"/>
    </location>
</feature>
<keyword evidence="4" id="KW-1185">Reference proteome</keyword>
<gene>
    <name evidence="3" type="ORF">Psch_01621</name>
</gene>
<dbReference type="Gene3D" id="3.90.420.10">
    <property type="entry name" value="Oxidoreductase, molybdopterin-binding domain"/>
    <property type="match status" value="1"/>
</dbReference>
<comment type="caution">
    <text evidence="3">The sequence shown here is derived from an EMBL/GenBank/DDBJ whole genome shotgun (WGS) entry which is preliminary data.</text>
</comment>
<dbReference type="InterPro" id="IPR000572">
    <property type="entry name" value="OxRdtase_Mopterin-bd_dom"/>
</dbReference>
<dbReference type="EMBL" id="QFGA01000001">
    <property type="protein sequence ID" value="TEB08066.1"/>
    <property type="molecule type" value="Genomic_DNA"/>
</dbReference>
<evidence type="ECO:0000256" key="1">
    <source>
        <dbReference type="SAM" id="Phobius"/>
    </source>
</evidence>
<organism evidence="3 4">
    <name type="scientific">Pelotomaculum schinkii</name>
    <dbReference type="NCBI Taxonomy" id="78350"/>
    <lineage>
        <taxon>Bacteria</taxon>
        <taxon>Bacillati</taxon>
        <taxon>Bacillota</taxon>
        <taxon>Clostridia</taxon>
        <taxon>Eubacteriales</taxon>
        <taxon>Desulfotomaculaceae</taxon>
        <taxon>Pelotomaculum</taxon>
    </lineage>
</organism>
<dbReference type="SUPFAM" id="SSF56524">
    <property type="entry name" value="Oxidoreductase molybdopterin-binding domain"/>
    <property type="match status" value="1"/>
</dbReference>
<evidence type="ECO:0000313" key="4">
    <source>
        <dbReference type="Proteomes" id="UP000298324"/>
    </source>
</evidence>
<feature type="domain" description="Oxidoreductase molybdopterin-binding" evidence="2">
    <location>
        <begin position="57"/>
        <end position="151"/>
    </location>
</feature>
<keyword evidence="1" id="KW-0472">Membrane</keyword>
<accession>A0A4Y7RGX1</accession>
<evidence type="ECO:0000259" key="2">
    <source>
        <dbReference type="Pfam" id="PF00174"/>
    </source>
</evidence>